<evidence type="ECO:0000313" key="2">
    <source>
        <dbReference type="Proteomes" id="UP001596220"/>
    </source>
</evidence>
<protein>
    <submittedName>
        <fullName evidence="1">Uncharacterized protein</fullName>
    </submittedName>
</protein>
<organism evidence="1 2">
    <name type="scientific">Saccharothrix lopnurensis</name>
    <dbReference type="NCBI Taxonomy" id="1670621"/>
    <lineage>
        <taxon>Bacteria</taxon>
        <taxon>Bacillati</taxon>
        <taxon>Actinomycetota</taxon>
        <taxon>Actinomycetes</taxon>
        <taxon>Pseudonocardiales</taxon>
        <taxon>Pseudonocardiaceae</taxon>
        <taxon>Saccharothrix</taxon>
    </lineage>
</organism>
<evidence type="ECO:0000313" key="1">
    <source>
        <dbReference type="EMBL" id="MFC6093300.1"/>
    </source>
</evidence>
<gene>
    <name evidence="1" type="ORF">ACFP3R_28845</name>
</gene>
<dbReference type="RefSeq" id="WP_380640375.1">
    <property type="nucleotide sequence ID" value="NZ_JBHSQO010000041.1"/>
</dbReference>
<proteinExistence type="predicted"/>
<name>A0ABW1PD40_9PSEU</name>
<dbReference type="EMBL" id="JBHSQO010000041">
    <property type="protein sequence ID" value="MFC6093300.1"/>
    <property type="molecule type" value="Genomic_DNA"/>
</dbReference>
<comment type="caution">
    <text evidence="1">The sequence shown here is derived from an EMBL/GenBank/DDBJ whole genome shotgun (WGS) entry which is preliminary data.</text>
</comment>
<sequence length="65" mass="7219">MMSSAGCGEGPVPGRRAGEVEMVVEIRFVDGPAGDELVRRQARVLREVTEWLVRNRSEHGRERAA</sequence>
<accession>A0ABW1PD40</accession>
<keyword evidence="2" id="KW-1185">Reference proteome</keyword>
<dbReference type="Proteomes" id="UP001596220">
    <property type="component" value="Unassembled WGS sequence"/>
</dbReference>
<reference evidence="2" key="1">
    <citation type="journal article" date="2019" name="Int. J. Syst. Evol. Microbiol.">
        <title>The Global Catalogue of Microorganisms (GCM) 10K type strain sequencing project: providing services to taxonomists for standard genome sequencing and annotation.</title>
        <authorList>
            <consortium name="The Broad Institute Genomics Platform"/>
            <consortium name="The Broad Institute Genome Sequencing Center for Infectious Disease"/>
            <person name="Wu L."/>
            <person name="Ma J."/>
        </authorList>
    </citation>
    <scope>NUCLEOTIDE SEQUENCE [LARGE SCALE GENOMIC DNA]</scope>
    <source>
        <strain evidence="2">CGMCC 4.7246</strain>
    </source>
</reference>